<dbReference type="OrthoDB" id="9802264at2"/>
<evidence type="ECO:0000256" key="8">
    <source>
        <dbReference type="ARBA" id="ARBA00023136"/>
    </source>
</evidence>
<dbReference type="AlphaFoldDB" id="A0A248UQ02"/>
<keyword evidence="10" id="KW-0614">Plasmid</keyword>
<evidence type="ECO:0000259" key="9">
    <source>
        <dbReference type="PROSITE" id="PS50893"/>
    </source>
</evidence>
<dbReference type="InterPro" id="IPR003593">
    <property type="entry name" value="AAA+_ATPase"/>
</dbReference>
<dbReference type="InterPro" id="IPR050086">
    <property type="entry name" value="MetN_ABC_transporter-like"/>
</dbReference>
<dbReference type="SUPFAM" id="SSF52540">
    <property type="entry name" value="P-loop containing nucleoside triphosphate hydrolases"/>
    <property type="match status" value="1"/>
</dbReference>
<dbReference type="GO" id="GO:0015424">
    <property type="term" value="F:ABC-type amino acid transporter activity"/>
    <property type="evidence" value="ECO:0007669"/>
    <property type="project" value="InterPro"/>
</dbReference>
<dbReference type="GO" id="GO:0005886">
    <property type="term" value="C:plasma membrane"/>
    <property type="evidence" value="ECO:0007669"/>
    <property type="project" value="UniProtKB-SubCell"/>
</dbReference>
<dbReference type="GO" id="GO:0016887">
    <property type="term" value="F:ATP hydrolysis activity"/>
    <property type="evidence" value="ECO:0007669"/>
    <property type="project" value="InterPro"/>
</dbReference>
<dbReference type="InterPro" id="IPR027417">
    <property type="entry name" value="P-loop_NTPase"/>
</dbReference>
<comment type="subcellular location">
    <subcellularLocation>
        <location evidence="2">Cell inner membrane</location>
    </subcellularLocation>
    <subcellularLocation>
        <location evidence="1">Cell membrane</location>
        <topology evidence="1">Peripheral membrane protein</topology>
    </subcellularLocation>
</comment>
<keyword evidence="6" id="KW-0547">Nucleotide-binding</keyword>
<dbReference type="CDD" id="cd03262">
    <property type="entry name" value="ABC_HisP_GlnQ"/>
    <property type="match status" value="1"/>
</dbReference>
<evidence type="ECO:0000256" key="7">
    <source>
        <dbReference type="ARBA" id="ARBA00022840"/>
    </source>
</evidence>
<dbReference type="RefSeq" id="WP_095448154.1">
    <property type="nucleotide sequence ID" value="NZ_CP022605.1"/>
</dbReference>
<evidence type="ECO:0000256" key="3">
    <source>
        <dbReference type="ARBA" id="ARBA00005417"/>
    </source>
</evidence>
<dbReference type="InterPro" id="IPR030679">
    <property type="entry name" value="ABC_ATPase_HisP-typ"/>
</dbReference>
<evidence type="ECO:0000256" key="1">
    <source>
        <dbReference type="ARBA" id="ARBA00004202"/>
    </source>
</evidence>
<evidence type="ECO:0000256" key="4">
    <source>
        <dbReference type="ARBA" id="ARBA00022448"/>
    </source>
</evidence>
<proteinExistence type="inferred from homology"/>
<organism evidence="10 11">
    <name type="scientific">Ochrobactrum quorumnocens</name>
    <dbReference type="NCBI Taxonomy" id="271865"/>
    <lineage>
        <taxon>Bacteria</taxon>
        <taxon>Pseudomonadati</taxon>
        <taxon>Pseudomonadota</taxon>
        <taxon>Alphaproteobacteria</taxon>
        <taxon>Hyphomicrobiales</taxon>
        <taxon>Brucellaceae</taxon>
        <taxon>Brucella/Ochrobactrum group</taxon>
        <taxon>Ochrobactrum</taxon>
    </lineage>
</organism>
<dbReference type="Gene3D" id="3.40.50.300">
    <property type="entry name" value="P-loop containing nucleotide triphosphate hydrolases"/>
    <property type="match status" value="1"/>
</dbReference>
<evidence type="ECO:0000256" key="5">
    <source>
        <dbReference type="ARBA" id="ARBA00022475"/>
    </source>
</evidence>
<dbReference type="EMBL" id="CP022605">
    <property type="protein sequence ID" value="ASV88481.1"/>
    <property type="molecule type" value="Genomic_DNA"/>
</dbReference>
<dbReference type="InterPro" id="IPR003439">
    <property type="entry name" value="ABC_transporter-like_ATP-bd"/>
</dbReference>
<dbReference type="PIRSF" id="PIRSF039085">
    <property type="entry name" value="ABC_ATPase_HisP"/>
    <property type="match status" value="1"/>
</dbReference>
<keyword evidence="4" id="KW-0813">Transport</keyword>
<keyword evidence="8" id="KW-0472">Membrane</keyword>
<keyword evidence="7" id="KW-0067">ATP-binding</keyword>
<feature type="domain" description="ABC transporter" evidence="9">
    <location>
        <begin position="2"/>
        <end position="242"/>
    </location>
</feature>
<evidence type="ECO:0000256" key="6">
    <source>
        <dbReference type="ARBA" id="ARBA00022741"/>
    </source>
</evidence>
<keyword evidence="5" id="KW-1003">Cell membrane</keyword>
<dbReference type="KEGG" id="och:CES85_2920"/>
<dbReference type="Proteomes" id="UP000215256">
    <property type="component" value="Plasmid unnamed1"/>
</dbReference>
<sequence length="247" mass="26956">MINVKSLRKTFGTHEVLKGIDLSVDRGDVAVLIGPSGCGKSTLLRCLDLLEQPTEGLIEIAGNSLDFHAKSKFSERVKAEFRAKTGMVFQGFHLFPHMTVLQNVMSGPLLNKLKTKPQAQELAMKLLQRVGLSDKISLYPHQISGGQAQRVAIARALALEPEVMLFDEPTSALDPELVGEVLDVMQGLAADGTTMIVVTHEMSFARNVASKVIFMESGHVVETGAPGEVLRQPKTDRLKSFLSKVEH</sequence>
<name>A0A248UQ02_9HYPH</name>
<dbReference type="PROSITE" id="PS00211">
    <property type="entry name" value="ABC_TRANSPORTER_1"/>
    <property type="match status" value="1"/>
</dbReference>
<evidence type="ECO:0000256" key="2">
    <source>
        <dbReference type="ARBA" id="ARBA00004533"/>
    </source>
</evidence>
<protein>
    <submittedName>
        <fullName evidence="10">ABC transporter family protein</fullName>
    </submittedName>
</protein>
<dbReference type="SMART" id="SM00382">
    <property type="entry name" value="AAA"/>
    <property type="match status" value="1"/>
</dbReference>
<evidence type="ECO:0000313" key="10">
    <source>
        <dbReference type="EMBL" id="ASV88481.1"/>
    </source>
</evidence>
<reference evidence="10 11" key="1">
    <citation type="submission" date="2017-07" db="EMBL/GenBank/DDBJ databases">
        <title>Phylogenetic study on the rhizospheric bacterium Ochrobactrum sp. A44.</title>
        <authorList>
            <person name="Krzyzanowska D.M."/>
            <person name="Ossowicki A."/>
            <person name="Rajewska M."/>
            <person name="Maciag T."/>
            <person name="Kaczynski Z."/>
            <person name="Czerwicka M."/>
            <person name="Jafra S."/>
        </authorList>
    </citation>
    <scope>NUCLEOTIDE SEQUENCE [LARGE SCALE GENOMIC DNA]</scope>
    <source>
        <strain evidence="10 11">A44</strain>
        <plasmid evidence="10 11">unnamed1</plasmid>
    </source>
</reference>
<accession>A0A248UQ02</accession>
<comment type="similarity">
    <text evidence="3">Belongs to the ABC transporter superfamily.</text>
</comment>
<evidence type="ECO:0000313" key="11">
    <source>
        <dbReference type="Proteomes" id="UP000215256"/>
    </source>
</evidence>
<dbReference type="FunFam" id="3.40.50.300:FF:000020">
    <property type="entry name" value="Amino acid ABC transporter ATP-binding component"/>
    <property type="match status" value="1"/>
</dbReference>
<dbReference type="PROSITE" id="PS50893">
    <property type="entry name" value="ABC_TRANSPORTER_2"/>
    <property type="match status" value="1"/>
</dbReference>
<dbReference type="PANTHER" id="PTHR43166:SF35">
    <property type="entry name" value="L-CYSTINE IMPORT ATP-BINDING PROTEIN TCYN"/>
    <property type="match status" value="1"/>
</dbReference>
<dbReference type="PANTHER" id="PTHR43166">
    <property type="entry name" value="AMINO ACID IMPORT ATP-BINDING PROTEIN"/>
    <property type="match status" value="1"/>
</dbReference>
<gene>
    <name evidence="10" type="ORF">CES85_2920</name>
</gene>
<dbReference type="Pfam" id="PF00005">
    <property type="entry name" value="ABC_tran"/>
    <property type="match status" value="1"/>
</dbReference>
<geneLocation type="plasmid" evidence="10 11">
    <name>unnamed1</name>
</geneLocation>
<dbReference type="GO" id="GO:0005524">
    <property type="term" value="F:ATP binding"/>
    <property type="evidence" value="ECO:0007669"/>
    <property type="project" value="UniProtKB-KW"/>
</dbReference>
<dbReference type="InterPro" id="IPR017871">
    <property type="entry name" value="ABC_transporter-like_CS"/>
</dbReference>